<evidence type="ECO:0000256" key="5">
    <source>
        <dbReference type="ARBA" id="ARBA00022741"/>
    </source>
</evidence>
<evidence type="ECO:0000313" key="12">
    <source>
        <dbReference type="EMBL" id="OOC08087.1"/>
    </source>
</evidence>
<dbReference type="Proteomes" id="UP000014137">
    <property type="component" value="Unassembled WGS sequence"/>
</dbReference>
<dbReference type="InterPro" id="IPR039421">
    <property type="entry name" value="Type_1_exporter"/>
</dbReference>
<dbReference type="SUPFAM" id="SSF52540">
    <property type="entry name" value="P-loop containing nucleoside triphosphate hydrolases"/>
    <property type="match status" value="1"/>
</dbReference>
<keyword evidence="14" id="KW-1185">Reference proteome</keyword>
<reference evidence="11 13" key="1">
    <citation type="submission" date="2012-10" db="EMBL/GenBank/DDBJ databases">
        <title>Genome assembly of Amycolatopsis azurea DSM 43854.</title>
        <authorList>
            <person name="Khatri I."/>
            <person name="Kaur I."/>
            <person name="Subramanian S."/>
            <person name="Mayilraj S."/>
        </authorList>
    </citation>
    <scope>NUCLEOTIDE SEQUENCE [LARGE SCALE GENOMIC DNA]</scope>
    <source>
        <strain evidence="11 13">DSM 43854</strain>
    </source>
</reference>
<comment type="subcellular location">
    <subcellularLocation>
        <location evidence="1">Cell membrane</location>
        <topology evidence="1">Multi-pass membrane protein</topology>
    </subcellularLocation>
</comment>
<accession>M2QS35</accession>
<proteinExistence type="inferred from homology"/>
<evidence type="ECO:0000259" key="10">
    <source>
        <dbReference type="PROSITE" id="PS50893"/>
    </source>
</evidence>
<dbReference type="InterPro" id="IPR027417">
    <property type="entry name" value="P-loop_NTPase"/>
</dbReference>
<dbReference type="PROSITE" id="PS50893">
    <property type="entry name" value="ABC_TRANSPORTER_2"/>
    <property type="match status" value="1"/>
</dbReference>
<evidence type="ECO:0000256" key="7">
    <source>
        <dbReference type="ARBA" id="ARBA00022989"/>
    </source>
</evidence>
<keyword evidence="3" id="KW-1003">Cell membrane</keyword>
<evidence type="ECO:0000256" key="8">
    <source>
        <dbReference type="ARBA" id="ARBA00023136"/>
    </source>
</evidence>
<comment type="caution">
    <text evidence="11">The sequence shown here is derived from an EMBL/GenBank/DDBJ whole genome shotgun (WGS) entry which is preliminary data.</text>
</comment>
<keyword evidence="7" id="KW-1133">Transmembrane helix</keyword>
<evidence type="ECO:0000256" key="6">
    <source>
        <dbReference type="ARBA" id="ARBA00022840"/>
    </source>
</evidence>
<dbReference type="RefSeq" id="WP_005153066.1">
    <property type="nucleotide sequence ID" value="NZ_ANMG01000010.1"/>
</dbReference>
<evidence type="ECO:0000256" key="1">
    <source>
        <dbReference type="ARBA" id="ARBA00004651"/>
    </source>
</evidence>
<dbReference type="FunFam" id="3.40.50.300:FF:000299">
    <property type="entry name" value="ABC transporter ATP-binding protein/permease"/>
    <property type="match status" value="1"/>
</dbReference>
<evidence type="ECO:0000313" key="11">
    <source>
        <dbReference type="EMBL" id="EMD28662.1"/>
    </source>
</evidence>
<keyword evidence="6 11" id="KW-0067">ATP-binding</keyword>
<reference evidence="12 14" key="2">
    <citation type="submission" date="2017-02" db="EMBL/GenBank/DDBJ databases">
        <title>Amycolatopsis azurea DSM 43854 draft genome.</title>
        <authorList>
            <person name="Mayilraj S."/>
        </authorList>
    </citation>
    <scope>NUCLEOTIDE SEQUENCE [LARGE SCALE GENOMIC DNA]</scope>
    <source>
        <strain evidence="12 14">DSM 43854</strain>
    </source>
</reference>
<dbReference type="GO" id="GO:0005886">
    <property type="term" value="C:plasma membrane"/>
    <property type="evidence" value="ECO:0007669"/>
    <property type="project" value="UniProtKB-SubCell"/>
</dbReference>
<comment type="similarity">
    <text evidence="9">Belongs to the ABC transporter superfamily. Lipid exporter (TC 3.A.1.106) family.</text>
</comment>
<gene>
    <name evidence="12" type="ORF">B0293_04215</name>
    <name evidence="11" type="ORF">C791_0286</name>
</gene>
<dbReference type="InterPro" id="IPR003439">
    <property type="entry name" value="ABC_transporter-like_ATP-bd"/>
</dbReference>
<dbReference type="InterPro" id="IPR003593">
    <property type="entry name" value="AAA+_ATPase"/>
</dbReference>
<name>M2QS35_9PSEU</name>
<dbReference type="GO" id="GO:0016887">
    <property type="term" value="F:ATP hydrolysis activity"/>
    <property type="evidence" value="ECO:0007669"/>
    <property type="project" value="InterPro"/>
</dbReference>
<keyword evidence="8" id="KW-0472">Membrane</keyword>
<evidence type="ECO:0000313" key="14">
    <source>
        <dbReference type="Proteomes" id="UP000188551"/>
    </source>
</evidence>
<feature type="domain" description="ABC transporter" evidence="10">
    <location>
        <begin position="5"/>
        <end position="240"/>
    </location>
</feature>
<dbReference type="OrthoDB" id="9806127at2"/>
<dbReference type="GO" id="GO:0005524">
    <property type="term" value="F:ATP binding"/>
    <property type="evidence" value="ECO:0007669"/>
    <property type="project" value="UniProtKB-KW"/>
</dbReference>
<evidence type="ECO:0000256" key="9">
    <source>
        <dbReference type="ARBA" id="ARBA00061644"/>
    </source>
</evidence>
<dbReference type="InterPro" id="IPR017871">
    <property type="entry name" value="ABC_transporter-like_CS"/>
</dbReference>
<organism evidence="11 13">
    <name type="scientific">Amycolatopsis azurea DSM 43854</name>
    <dbReference type="NCBI Taxonomy" id="1238180"/>
    <lineage>
        <taxon>Bacteria</taxon>
        <taxon>Bacillati</taxon>
        <taxon>Actinomycetota</taxon>
        <taxon>Actinomycetes</taxon>
        <taxon>Pseudonocardiales</taxon>
        <taxon>Pseudonocardiaceae</taxon>
        <taxon>Amycolatopsis</taxon>
    </lineage>
</organism>
<dbReference type="Gene3D" id="3.40.50.300">
    <property type="entry name" value="P-loop containing nucleotide triphosphate hydrolases"/>
    <property type="match status" value="1"/>
</dbReference>
<dbReference type="Proteomes" id="UP000188551">
    <property type="component" value="Unassembled WGS sequence"/>
</dbReference>
<protein>
    <submittedName>
        <fullName evidence="11">ABC transporter, ATP-binding/permease protein</fullName>
    </submittedName>
</protein>
<dbReference type="AlphaFoldDB" id="M2QS35"/>
<dbReference type="PANTHER" id="PTHR43394">
    <property type="entry name" value="ATP-DEPENDENT PERMEASE MDL1, MITOCHONDRIAL"/>
    <property type="match status" value="1"/>
</dbReference>
<keyword evidence="4" id="KW-0812">Transmembrane</keyword>
<evidence type="ECO:0000256" key="2">
    <source>
        <dbReference type="ARBA" id="ARBA00022448"/>
    </source>
</evidence>
<evidence type="ECO:0000256" key="3">
    <source>
        <dbReference type="ARBA" id="ARBA00022475"/>
    </source>
</evidence>
<dbReference type="EMBL" id="ANMG01000010">
    <property type="protein sequence ID" value="EMD28662.1"/>
    <property type="molecule type" value="Genomic_DNA"/>
</dbReference>
<evidence type="ECO:0000256" key="4">
    <source>
        <dbReference type="ARBA" id="ARBA00022692"/>
    </source>
</evidence>
<evidence type="ECO:0000313" key="13">
    <source>
        <dbReference type="Proteomes" id="UP000014137"/>
    </source>
</evidence>
<dbReference type="PANTHER" id="PTHR43394:SF1">
    <property type="entry name" value="ATP-BINDING CASSETTE SUB-FAMILY B MEMBER 10, MITOCHONDRIAL"/>
    <property type="match status" value="1"/>
</dbReference>
<dbReference type="Pfam" id="PF00005">
    <property type="entry name" value="ABC_tran"/>
    <property type="match status" value="1"/>
</dbReference>
<dbReference type="GO" id="GO:0015421">
    <property type="term" value="F:ABC-type oligopeptide transporter activity"/>
    <property type="evidence" value="ECO:0007669"/>
    <property type="project" value="TreeGrafter"/>
</dbReference>
<keyword evidence="5" id="KW-0547">Nucleotide-binding</keyword>
<dbReference type="PROSITE" id="PS00211">
    <property type="entry name" value="ABC_TRANSPORTER_1"/>
    <property type="match status" value="1"/>
</dbReference>
<dbReference type="EMBL" id="MUXN01000002">
    <property type="protein sequence ID" value="OOC08087.1"/>
    <property type="molecule type" value="Genomic_DNA"/>
</dbReference>
<dbReference type="PATRIC" id="fig|1238180.3.peg.1644"/>
<dbReference type="SMART" id="SM00382">
    <property type="entry name" value="AAA"/>
    <property type="match status" value="1"/>
</dbReference>
<sequence length="245" mass="25849">MIPGLEFDNVTFRYPERDDLALRRVSFKIGPRETVAVVGPSGAGKSTLVALALRFFDPGEGEIRLGGRALSGLPLAEIHSTIAVVSPDTYLFFGSVRDNIAFGRPDAGEAGIAEAVAAAGLGEFVDGLPEGLATPIGERGVRLSGGQRRRIGIARALLKNAPTLLLDEATSSLDADTESAVQETLDRVAGDRTTLVIAPRPSTIRNADRVVVLEHGEVVEQGTPAELLERDGVYGRLVRAQGAVT</sequence>
<keyword evidence="2" id="KW-0813">Transport</keyword>